<reference evidence="3" key="2">
    <citation type="submission" date="2025-08" db="UniProtKB">
        <authorList>
            <consortium name="RefSeq"/>
        </authorList>
    </citation>
    <scope>IDENTIFICATION</scope>
</reference>
<dbReference type="PANTHER" id="PTHR31973">
    <property type="entry name" value="POLYPROTEIN, PUTATIVE-RELATED"/>
    <property type="match status" value="1"/>
</dbReference>
<dbReference type="AlphaFoldDB" id="A0A1S3ZYE3"/>
<proteinExistence type="predicted"/>
<dbReference type="Pfam" id="PF10551">
    <property type="entry name" value="MULE"/>
    <property type="match status" value="1"/>
</dbReference>
<evidence type="ECO:0000313" key="3">
    <source>
        <dbReference type="RefSeq" id="XP_016469450.1"/>
    </source>
</evidence>
<evidence type="ECO:0000259" key="1">
    <source>
        <dbReference type="Pfam" id="PF10551"/>
    </source>
</evidence>
<dbReference type="STRING" id="4097.A0A1S3ZYE3"/>
<reference evidence="2" key="1">
    <citation type="journal article" date="2014" name="Nat. Commun.">
        <title>The tobacco genome sequence and its comparison with those of tomato and potato.</title>
        <authorList>
            <person name="Sierro N."/>
            <person name="Battey J.N."/>
            <person name="Ouadi S."/>
            <person name="Bakaher N."/>
            <person name="Bovet L."/>
            <person name="Willig A."/>
            <person name="Goepfert S."/>
            <person name="Peitsch M.C."/>
            <person name="Ivanov N.V."/>
        </authorList>
    </citation>
    <scope>NUCLEOTIDE SEQUENCE [LARGE SCALE GENOMIC DNA]</scope>
</reference>
<dbReference type="OrthoDB" id="1036089at2759"/>
<dbReference type="RefSeq" id="XP_016469450.1">
    <property type="nucleotide sequence ID" value="XM_016613964.1"/>
</dbReference>
<organism evidence="2 3">
    <name type="scientific">Nicotiana tabacum</name>
    <name type="common">Common tobacco</name>
    <dbReference type="NCBI Taxonomy" id="4097"/>
    <lineage>
        <taxon>Eukaryota</taxon>
        <taxon>Viridiplantae</taxon>
        <taxon>Streptophyta</taxon>
        <taxon>Embryophyta</taxon>
        <taxon>Tracheophyta</taxon>
        <taxon>Spermatophyta</taxon>
        <taxon>Magnoliopsida</taxon>
        <taxon>eudicotyledons</taxon>
        <taxon>Gunneridae</taxon>
        <taxon>Pentapetalae</taxon>
        <taxon>asterids</taxon>
        <taxon>lamiids</taxon>
        <taxon>Solanales</taxon>
        <taxon>Solanaceae</taxon>
        <taxon>Nicotianoideae</taxon>
        <taxon>Nicotianeae</taxon>
        <taxon>Nicotiana</taxon>
    </lineage>
</organism>
<name>A0A1S3ZYE3_TOBAC</name>
<dbReference type="KEGG" id="nta:107791823"/>
<keyword evidence="2" id="KW-1185">Reference proteome</keyword>
<dbReference type="GeneID" id="107791823"/>
<dbReference type="InterPro" id="IPR018289">
    <property type="entry name" value="MULE_transposase_dom"/>
</dbReference>
<gene>
    <name evidence="3" type="primary">LOC107791823</name>
</gene>
<sequence length="540" mass="61980">MLSFAPKKEKIPPSFIKNDNDLQLYLLDVTIDAALPPPSPPIQPPILELEDERMMKNGFSEFSDDLHDFGNNEMNSYDSEDADGAKELPDIVTRAAGDKGMVDSLATQHNHSDGSIVDLKYDHKLHFRYFFLSVGAFIKGFAHMRNVNTVDGTFLSDKYGSCLLSVVAQDKENHIFPIAFCVVNKERDDSWTYFFEQLRHIVDENVQLCIISDRHVSIGNVFRKVFFVTYHGFCTRHIAENMCQRFRCGILIKYFFSAAQSYSTKDFFDHFMQLRDKSKEVANCLANEIGFQKWSRVFFLGNWYVMLTTNIADSLNAMLKDQRYFPIIGLFNHIIRKFAEKFEERHNEMKNALTLFVPSAKKKIKNNMVIGDTLWVRNRMCEGGVVDAAKKELGRNRKCEDFSAPARIANAGNWTQFDLEKIPCPHAMATLRLKFEDGYGLSIYDHLSPFYKVSTYLAAYEGTIHLIPTKEIWVVPGEIQSTKLLPPDVKPTKGRRKFKRWPSILEPSSSGCRKKGKNKCSICKELGHKKMTCKVLFQHS</sequence>
<protein>
    <recommendedName>
        <fullName evidence="1">MULE transposase domain-containing protein</fullName>
    </recommendedName>
</protein>
<dbReference type="Proteomes" id="UP000790787">
    <property type="component" value="Chromosome 24"/>
</dbReference>
<dbReference type="PANTHER" id="PTHR31973:SF195">
    <property type="entry name" value="MUDR FAMILY TRANSPOSASE"/>
    <property type="match status" value="1"/>
</dbReference>
<dbReference type="PaxDb" id="4097-A0A1S3ZYE3"/>
<evidence type="ECO:0000313" key="2">
    <source>
        <dbReference type="Proteomes" id="UP000790787"/>
    </source>
</evidence>
<accession>A0A1S3ZYE3</accession>